<dbReference type="STRING" id="1255658.FM114_16090"/>
<dbReference type="EMBL" id="FUKQ01000063">
    <property type="protein sequence ID" value="SJN45551.1"/>
    <property type="molecule type" value="Genomic_DNA"/>
</dbReference>
<dbReference type="AlphaFoldDB" id="A0A1R4KME1"/>
<keyword evidence="2" id="KW-1185">Reference proteome</keyword>
<evidence type="ECO:0000313" key="1">
    <source>
        <dbReference type="EMBL" id="SJN45551.1"/>
    </source>
</evidence>
<reference evidence="1 2" key="1">
    <citation type="submission" date="2017-02" db="EMBL/GenBank/DDBJ databases">
        <authorList>
            <person name="Peterson S.W."/>
        </authorList>
    </citation>
    <scope>NUCLEOTIDE SEQUENCE [LARGE SCALE GENOMIC DNA]</scope>
    <source>
        <strain evidence="1 2">LSP_Lj1</strain>
    </source>
</reference>
<organism evidence="1 2">
    <name type="scientific">Luteococcus japonicus LSP_Lj1</name>
    <dbReference type="NCBI Taxonomy" id="1255658"/>
    <lineage>
        <taxon>Bacteria</taxon>
        <taxon>Bacillati</taxon>
        <taxon>Actinomycetota</taxon>
        <taxon>Actinomycetes</taxon>
        <taxon>Propionibacteriales</taxon>
        <taxon>Propionibacteriaceae</taxon>
        <taxon>Luteococcus</taxon>
    </lineage>
</organism>
<accession>A0A1R4KME1</accession>
<name>A0A1R4KME1_9ACTN</name>
<dbReference type="RefSeq" id="WP_094766154.1">
    <property type="nucleotide sequence ID" value="NZ_FUKQ01000063.1"/>
</dbReference>
<evidence type="ECO:0000313" key="2">
    <source>
        <dbReference type="Proteomes" id="UP000188342"/>
    </source>
</evidence>
<protein>
    <submittedName>
        <fullName evidence="1">Uncharacterized protein</fullName>
    </submittedName>
</protein>
<proteinExistence type="predicted"/>
<sequence length="153" mass="17020">MDPRIDQGWVPAAPFHARFNELLADAGLPWRVLALALDLPAPLARRLTHGQPGRDRIRVQDAQRLMETSAAALKSLANEQTAAQPVRRRIRRLRARGLDSAEIARRSGITRTHLATLERDCPLHTSRLVSLRLQALEDELDHVPGMAPTRAPA</sequence>
<dbReference type="Proteomes" id="UP000188342">
    <property type="component" value="Unassembled WGS sequence"/>
</dbReference>
<gene>
    <name evidence="1" type="ORF">FM114_16090</name>
</gene>